<name>A0A7R9QAV9_9ACAR</name>
<evidence type="ECO:0000256" key="2">
    <source>
        <dbReference type="ARBA" id="ARBA00006432"/>
    </source>
</evidence>
<evidence type="ECO:0000256" key="4">
    <source>
        <dbReference type="ARBA" id="ARBA00023140"/>
    </source>
</evidence>
<dbReference type="SUPFAM" id="SSF56801">
    <property type="entry name" value="Acetyl-CoA synthetase-like"/>
    <property type="match status" value="1"/>
</dbReference>
<organism evidence="6">
    <name type="scientific">Oppiella nova</name>
    <dbReference type="NCBI Taxonomy" id="334625"/>
    <lineage>
        <taxon>Eukaryota</taxon>
        <taxon>Metazoa</taxon>
        <taxon>Ecdysozoa</taxon>
        <taxon>Arthropoda</taxon>
        <taxon>Chelicerata</taxon>
        <taxon>Arachnida</taxon>
        <taxon>Acari</taxon>
        <taxon>Acariformes</taxon>
        <taxon>Sarcoptiformes</taxon>
        <taxon>Oribatida</taxon>
        <taxon>Brachypylina</taxon>
        <taxon>Oppioidea</taxon>
        <taxon>Oppiidae</taxon>
        <taxon>Oppiella</taxon>
    </lineage>
</organism>
<evidence type="ECO:0000313" key="7">
    <source>
        <dbReference type="Proteomes" id="UP000728032"/>
    </source>
</evidence>
<dbReference type="PANTHER" id="PTHR24096">
    <property type="entry name" value="LONG-CHAIN-FATTY-ACID--COA LIGASE"/>
    <property type="match status" value="1"/>
</dbReference>
<feature type="domain" description="AMP-dependent synthetase/ligase" evidence="5">
    <location>
        <begin position="2"/>
        <end position="114"/>
    </location>
</feature>
<dbReference type="InterPro" id="IPR042099">
    <property type="entry name" value="ANL_N_sf"/>
</dbReference>
<protein>
    <recommendedName>
        <fullName evidence="5">AMP-dependent synthetase/ligase domain-containing protein</fullName>
    </recommendedName>
</protein>
<keyword evidence="3" id="KW-0436">Ligase</keyword>
<reference evidence="6" key="1">
    <citation type="submission" date="2020-11" db="EMBL/GenBank/DDBJ databases">
        <authorList>
            <person name="Tran Van P."/>
        </authorList>
    </citation>
    <scope>NUCLEOTIDE SEQUENCE</scope>
</reference>
<dbReference type="GO" id="GO:0005777">
    <property type="term" value="C:peroxisome"/>
    <property type="evidence" value="ECO:0007669"/>
    <property type="project" value="UniProtKB-SubCell"/>
</dbReference>
<dbReference type="GO" id="GO:0016405">
    <property type="term" value="F:CoA-ligase activity"/>
    <property type="evidence" value="ECO:0007669"/>
    <property type="project" value="TreeGrafter"/>
</dbReference>
<keyword evidence="4" id="KW-0576">Peroxisome</keyword>
<dbReference type="EMBL" id="CAJPVJ010000327">
    <property type="protein sequence ID" value="CAG2162082.1"/>
    <property type="molecule type" value="Genomic_DNA"/>
</dbReference>
<dbReference type="InterPro" id="IPR020845">
    <property type="entry name" value="AMP-binding_CS"/>
</dbReference>
<gene>
    <name evidence="6" type="ORF">ONB1V03_LOCUS1682</name>
</gene>
<comment type="subcellular location">
    <subcellularLocation>
        <location evidence="1">Peroxisome</location>
    </subcellularLocation>
</comment>
<dbReference type="Gene3D" id="3.40.50.12780">
    <property type="entry name" value="N-terminal domain of ligase-like"/>
    <property type="match status" value="2"/>
</dbReference>
<dbReference type="Pfam" id="PF00501">
    <property type="entry name" value="AMP-binding"/>
    <property type="match status" value="2"/>
</dbReference>
<dbReference type="AlphaFoldDB" id="A0A7R9QAV9"/>
<comment type="similarity">
    <text evidence="2">Belongs to the ATP-dependent AMP-binding enzyme family.</text>
</comment>
<sequence length="273" mass="30444">MFSANSIEYVIGQFAVYLLGNTFSPVKPTNGVFELRNQLKDSGASVVFTSVANASIVEKILNDKSDDLVKKQIKLVIVLDGSYQPFNKIPHFDVKPNEDIFIIGYTSGTTGVPKVYGLTEYMTPVTGGLNGSVGLVGSNTEMKFIDLKTGQSLGPNLPGEICVRGCKLFAGYLNNEVQTKAAIDSNGWLHTGDIGYYDENNKIFITDRIKELIKYKSWHESDGQHPRAYVRVKDTKHVSQQELIEFVESMNLMDNIPELMSESKIRNMFPNRN</sequence>
<accession>A0A7R9QAV9</accession>
<dbReference type="PROSITE" id="PS00455">
    <property type="entry name" value="AMP_BINDING"/>
    <property type="match status" value="1"/>
</dbReference>
<dbReference type="EMBL" id="OC915152">
    <property type="protein sequence ID" value="CAD7638938.1"/>
    <property type="molecule type" value="Genomic_DNA"/>
</dbReference>
<evidence type="ECO:0000313" key="6">
    <source>
        <dbReference type="EMBL" id="CAD7638938.1"/>
    </source>
</evidence>
<dbReference type="Proteomes" id="UP000728032">
    <property type="component" value="Unassembled WGS sequence"/>
</dbReference>
<dbReference type="PANTHER" id="PTHR24096:SF149">
    <property type="entry name" value="AMP-BINDING DOMAIN-CONTAINING PROTEIN-RELATED"/>
    <property type="match status" value="1"/>
</dbReference>
<dbReference type="OrthoDB" id="6475404at2759"/>
<dbReference type="InterPro" id="IPR000873">
    <property type="entry name" value="AMP-dep_synth/lig_dom"/>
</dbReference>
<evidence type="ECO:0000256" key="1">
    <source>
        <dbReference type="ARBA" id="ARBA00004275"/>
    </source>
</evidence>
<keyword evidence="7" id="KW-1185">Reference proteome</keyword>
<evidence type="ECO:0000259" key="5">
    <source>
        <dbReference type="Pfam" id="PF00501"/>
    </source>
</evidence>
<proteinExistence type="inferred from homology"/>
<feature type="domain" description="AMP-dependent synthetase/ligase" evidence="5">
    <location>
        <begin position="115"/>
        <end position="173"/>
    </location>
</feature>
<evidence type="ECO:0000256" key="3">
    <source>
        <dbReference type="ARBA" id="ARBA00022598"/>
    </source>
</evidence>